<proteinExistence type="predicted"/>
<organism evidence="2">
    <name type="scientific">Ixodes ricinus</name>
    <name type="common">Common tick</name>
    <name type="synonym">Acarus ricinus</name>
    <dbReference type="NCBI Taxonomy" id="34613"/>
    <lineage>
        <taxon>Eukaryota</taxon>
        <taxon>Metazoa</taxon>
        <taxon>Ecdysozoa</taxon>
        <taxon>Arthropoda</taxon>
        <taxon>Chelicerata</taxon>
        <taxon>Arachnida</taxon>
        <taxon>Acari</taxon>
        <taxon>Parasitiformes</taxon>
        <taxon>Ixodida</taxon>
        <taxon>Ixodoidea</taxon>
        <taxon>Ixodidae</taxon>
        <taxon>Ixodinae</taxon>
        <taxon>Ixodes</taxon>
    </lineage>
</organism>
<protein>
    <submittedName>
        <fullName evidence="2">Uncharacterized protein</fullName>
    </submittedName>
</protein>
<evidence type="ECO:0000256" key="1">
    <source>
        <dbReference type="SAM" id="Phobius"/>
    </source>
</evidence>
<keyword evidence="1" id="KW-0472">Membrane</keyword>
<sequence>MPLSIFFFFFLASVFVCCFFFPAFRKLFCLPTLPMLSRPRCTRVEKCVHFEGLSLLFPKCEEEARAGCLHYVRFAWARASLLFFLISLRAARDPGTKLRRAKKEKSSSLCFFSFLLTPWIFFSFFAVFRKLFRFA</sequence>
<dbReference type="EMBL" id="GIFC01010524">
    <property type="protein sequence ID" value="MXU92607.1"/>
    <property type="molecule type" value="Transcribed_RNA"/>
</dbReference>
<evidence type="ECO:0000313" key="2">
    <source>
        <dbReference type="EMBL" id="MXU92607.1"/>
    </source>
</evidence>
<name>A0A6B0US62_IXORI</name>
<accession>A0A6B0US62</accession>
<keyword evidence="1" id="KW-1133">Transmembrane helix</keyword>
<keyword evidence="1" id="KW-0812">Transmembrane</keyword>
<dbReference type="AlphaFoldDB" id="A0A6B0US62"/>
<feature type="transmembrane region" description="Helical" evidence="1">
    <location>
        <begin position="109"/>
        <end position="128"/>
    </location>
</feature>
<reference evidence="2" key="1">
    <citation type="submission" date="2019-12" db="EMBL/GenBank/DDBJ databases">
        <title>An insight into the sialome of adult female Ixodes ricinus ticks feeding for 6 days.</title>
        <authorList>
            <person name="Perner J."/>
            <person name="Ribeiro J.M.C."/>
        </authorList>
    </citation>
    <scope>NUCLEOTIDE SEQUENCE</scope>
    <source>
        <strain evidence="2">Semi-engorged</strain>
        <tissue evidence="2">Salivary glands</tissue>
    </source>
</reference>